<dbReference type="PANTHER" id="PTHR15704">
    <property type="entry name" value="SUPERKILLER 3 PROTEIN-RELATED"/>
    <property type="match status" value="1"/>
</dbReference>
<dbReference type="SUPFAM" id="SSF48452">
    <property type="entry name" value="TPR-like"/>
    <property type="match status" value="1"/>
</dbReference>
<proteinExistence type="predicted"/>
<dbReference type="GO" id="GO:0055087">
    <property type="term" value="C:Ski complex"/>
    <property type="evidence" value="ECO:0007669"/>
    <property type="project" value="InterPro"/>
</dbReference>
<accession>M2XQT1</accession>
<evidence type="ECO:0000256" key="1">
    <source>
        <dbReference type="ARBA" id="ARBA00022737"/>
    </source>
</evidence>
<keyword evidence="1" id="KW-0677">Repeat</keyword>
<dbReference type="InterPro" id="IPR011990">
    <property type="entry name" value="TPR-like_helical_dom_sf"/>
</dbReference>
<evidence type="ECO:0000256" key="2">
    <source>
        <dbReference type="ARBA" id="ARBA00022803"/>
    </source>
</evidence>
<dbReference type="InterPro" id="IPR039226">
    <property type="entry name" value="Ski3/TTC37"/>
</dbReference>
<keyword evidence="5" id="KW-1185">Reference proteome</keyword>
<dbReference type="KEGG" id="gsl:Gasu_63530"/>
<dbReference type="GO" id="GO:0006401">
    <property type="term" value="P:RNA catabolic process"/>
    <property type="evidence" value="ECO:0007669"/>
    <property type="project" value="InterPro"/>
</dbReference>
<reference evidence="5" key="1">
    <citation type="journal article" date="2013" name="Science">
        <title>Gene transfer from bacteria and archaea facilitated evolution of an extremophilic eukaryote.</title>
        <authorList>
            <person name="Schonknecht G."/>
            <person name="Chen W.H."/>
            <person name="Ternes C.M."/>
            <person name="Barbier G.G."/>
            <person name="Shrestha R.P."/>
            <person name="Stanke M."/>
            <person name="Brautigam A."/>
            <person name="Baker B.J."/>
            <person name="Banfield J.F."/>
            <person name="Garavito R.M."/>
            <person name="Carr K."/>
            <person name="Wilkerson C."/>
            <person name="Rensing S.A."/>
            <person name="Gagneul D."/>
            <person name="Dickenson N.E."/>
            <person name="Oesterhelt C."/>
            <person name="Lercher M.J."/>
            <person name="Weber A.P."/>
        </authorList>
    </citation>
    <scope>NUCLEOTIDE SEQUENCE [LARGE SCALE GENOMIC DNA]</scope>
    <source>
        <strain evidence="5">074W</strain>
    </source>
</reference>
<gene>
    <name evidence="4" type="ORF">Gasu_63530</name>
</gene>
<name>M2XQT1_GALSU</name>
<feature type="coiled-coil region" evidence="3">
    <location>
        <begin position="620"/>
        <end position="647"/>
    </location>
</feature>
<dbReference type="Gene3D" id="1.25.40.10">
    <property type="entry name" value="Tetratricopeptide repeat domain"/>
    <property type="match status" value="1"/>
</dbReference>
<dbReference type="EMBL" id="KB454662">
    <property type="protein sequence ID" value="EME25993.1"/>
    <property type="molecule type" value="Genomic_DNA"/>
</dbReference>
<dbReference type="Gramene" id="EME25993">
    <property type="protein sequence ID" value="EME25993"/>
    <property type="gene ID" value="Gasu_63530"/>
</dbReference>
<dbReference type="Proteomes" id="UP000030680">
    <property type="component" value="Unassembled WGS sequence"/>
</dbReference>
<dbReference type="AlphaFoldDB" id="M2XQT1"/>
<dbReference type="PANTHER" id="PTHR15704:SF7">
    <property type="entry name" value="SUPERKILLER COMPLEX PROTEIN 3"/>
    <property type="match status" value="1"/>
</dbReference>
<dbReference type="OrthoDB" id="9136at2763"/>
<keyword evidence="3" id="KW-0175">Coiled coil</keyword>
<dbReference type="RefSeq" id="XP_005702513.1">
    <property type="nucleotide sequence ID" value="XM_005702456.1"/>
</dbReference>
<evidence type="ECO:0000313" key="4">
    <source>
        <dbReference type="EMBL" id="EME25993.1"/>
    </source>
</evidence>
<keyword evidence="2" id="KW-0802">TPR repeat</keyword>
<evidence type="ECO:0000313" key="5">
    <source>
        <dbReference type="Proteomes" id="UP000030680"/>
    </source>
</evidence>
<dbReference type="GeneID" id="17084983"/>
<sequence length="931" mass="109215">MEKLLQAFRCFYLVEEIVCEGATTACCSEWFSHCPWFALLSVAHQMAIDRCYRGLCEELNQLVIFLGQNYSSVPWTLEDLQKLVNRQKLQLMLQSISRMNDKTGIEAEEQSHKMQQWECLYRFHDPNRYTCFFLDMALECYLDDFIHRPNQTLVQQIRRIGQRVIRMHPWHYPISYAYLLLMSFYYVASQKYHMPFFFSSIPSKPSPKTCAGDVIHFLIHLLRILSHPENISIESIRSCCKEAIAFIEETRKYRLCSLGHIEYLFRWVRCFYNSNQLENNEQDEDWKWLQKYRFAYFEQDWQRLEWILMKKRHCDACRWEWNEIGKQHWFQEKNPLAAIKDWNIALSLPLEEQSNDILMNCFHSIRKALHIDDQREKSRTLCLLAFHDLYYTKELEWAEKRLIQATQNDAFYQLPFALLGFLFEYLSLDVSSSSVVVYQNRAIKCYQRCLLLSHQHQFASWRLFRLYSKTQQIQLAQQLLQQLTSDASCNMAWPYILLGSFQLSLGKNWSLPTTPSSYFQTGLRYMRKDERKAFDEDGDLFIYLEPLLQDTMSILQSQCMESTAWLGLCDAYAADGRLSAALASCTRGLASLEKTCQQSLWTQPQLEMIYHRQLSYRVKKGRLLALLNRLEEAVEELESIANDQNASLSSSWKCTLGQVYFKQAVSQFGSNGLYQRALNTLDKAISCFSLQNAWTDLALIDHLGIALCTKLYFQTRSPHNIMDSEVKQSIRIIGRLLHRYPHHINNYMYWAWISLWLVLFPQQHSSLLNHPRNLSQLAIRLIHSCRQSLLPKHLLFVSFTSCLLLATKEEMNSTRDLFLSTLSLLGKLPANKRYSHVLVSLFFAALWLPLDEAIAYAFIQDALRRDPCNDTAWLLLGMWRERKWNGKMEQLDAILSCYFEAIRLASNPMALSCACSILRKLATPQSINLAT</sequence>
<protein>
    <submittedName>
        <fullName evidence="4">Uncharacterized protein</fullName>
    </submittedName>
</protein>
<organism evidence="4 5">
    <name type="scientific">Galdieria sulphuraria</name>
    <name type="common">Red alga</name>
    <dbReference type="NCBI Taxonomy" id="130081"/>
    <lineage>
        <taxon>Eukaryota</taxon>
        <taxon>Rhodophyta</taxon>
        <taxon>Bangiophyceae</taxon>
        <taxon>Galdieriales</taxon>
        <taxon>Galdieriaceae</taxon>
        <taxon>Galdieria</taxon>
    </lineage>
</organism>
<evidence type="ECO:0000256" key="3">
    <source>
        <dbReference type="SAM" id="Coils"/>
    </source>
</evidence>